<evidence type="ECO:0000313" key="1">
    <source>
        <dbReference type="EMBL" id="PSW19897.1"/>
    </source>
</evidence>
<dbReference type="OrthoDB" id="5784932at2"/>
<dbReference type="RefSeq" id="WP_036826198.1">
    <property type="nucleotide sequence ID" value="NZ_JGVO01000722.1"/>
</dbReference>
<keyword evidence="2" id="KW-1185">Reference proteome</keyword>
<dbReference type="AlphaFoldDB" id="A0A2T3NUG0"/>
<reference evidence="1 2" key="1">
    <citation type="submission" date="2018-01" db="EMBL/GenBank/DDBJ databases">
        <title>Whole genome sequencing of Histamine producing bacteria.</title>
        <authorList>
            <person name="Butler K."/>
        </authorList>
    </citation>
    <scope>NUCLEOTIDE SEQUENCE [LARGE SCALE GENOMIC DNA]</scope>
    <source>
        <strain evidence="1 2">DSM 100436</strain>
    </source>
</reference>
<accession>A0A2T3NUG0</accession>
<proteinExistence type="predicted"/>
<protein>
    <submittedName>
        <fullName evidence="1">Uncharacterized protein</fullName>
    </submittedName>
</protein>
<organism evidence="1 2">
    <name type="scientific">Photobacterium sanctipauli</name>
    <dbReference type="NCBI Taxonomy" id="1342794"/>
    <lineage>
        <taxon>Bacteria</taxon>
        <taxon>Pseudomonadati</taxon>
        <taxon>Pseudomonadota</taxon>
        <taxon>Gammaproteobacteria</taxon>
        <taxon>Vibrionales</taxon>
        <taxon>Vibrionaceae</taxon>
        <taxon>Photobacterium</taxon>
    </lineage>
</organism>
<dbReference type="Proteomes" id="UP000241771">
    <property type="component" value="Unassembled WGS sequence"/>
</dbReference>
<name>A0A2T3NUG0_9GAMM</name>
<dbReference type="EMBL" id="PYMA01000005">
    <property type="protein sequence ID" value="PSW19897.1"/>
    <property type="molecule type" value="Genomic_DNA"/>
</dbReference>
<gene>
    <name evidence="1" type="ORF">C9I98_10575</name>
</gene>
<sequence length="82" mass="9153">MFIVVQHDITDPELFWQKASGALTHPPTGLRLHSTLFVERKTCCQSMWEAESIDAIREFLEPELGGASNTTYCEVDPDTAIG</sequence>
<comment type="caution">
    <text evidence="1">The sequence shown here is derived from an EMBL/GenBank/DDBJ whole genome shotgun (WGS) entry which is preliminary data.</text>
</comment>
<evidence type="ECO:0000313" key="2">
    <source>
        <dbReference type="Proteomes" id="UP000241771"/>
    </source>
</evidence>